<dbReference type="GeneID" id="98308887"/>
<proteinExistence type="predicted"/>
<dbReference type="Pfam" id="PF00413">
    <property type="entry name" value="Peptidase_M10"/>
    <property type="match status" value="1"/>
</dbReference>
<protein>
    <recommendedName>
        <fullName evidence="6">Peptidase M10 metallopeptidase domain-containing protein</fullName>
    </recommendedName>
</protein>
<dbReference type="STRING" id="1423801.FD50_GL001631"/>
<dbReference type="InterPro" id="IPR001818">
    <property type="entry name" value="Pept_M10_metallopeptidase"/>
</dbReference>
<accession>A0A0R1V5V4</accession>
<keyword evidence="2" id="KW-0479">Metal-binding</keyword>
<evidence type="ECO:0000256" key="3">
    <source>
        <dbReference type="ARBA" id="ARBA00022801"/>
    </source>
</evidence>
<evidence type="ECO:0000313" key="8">
    <source>
        <dbReference type="Proteomes" id="UP000051166"/>
    </source>
</evidence>
<organism evidence="7 8">
    <name type="scientific">Liquorilactobacillus satsumensis DSM 16230 = JCM 12392</name>
    <dbReference type="NCBI Taxonomy" id="1423801"/>
    <lineage>
        <taxon>Bacteria</taxon>
        <taxon>Bacillati</taxon>
        <taxon>Bacillota</taxon>
        <taxon>Bacilli</taxon>
        <taxon>Lactobacillales</taxon>
        <taxon>Lactobacillaceae</taxon>
        <taxon>Liquorilactobacillus</taxon>
    </lineage>
</organism>
<name>A0A0R1V5V4_9LACO</name>
<comment type="caution">
    <text evidence="7">The sequence shown here is derived from an EMBL/GenBank/DDBJ whole genome shotgun (WGS) entry which is preliminary data.</text>
</comment>
<evidence type="ECO:0000313" key="7">
    <source>
        <dbReference type="EMBL" id="KRL97083.1"/>
    </source>
</evidence>
<sequence length="252" mass="27704">MKFFRFTKLLLLGIAVVMLVKNPEYVALGKEWTFARIKQVSTLLQSSVQTATQQPASQSTTTADSSSESTRWNDTSQSSSASSAETSSATTSAATKSAQKTAQAVWSKKTATVYLEIPNNVSAQYREAWQAAITNWNKYKVFKLVTTTDKNKAEIVLTVENQSNTSMAGVTETKTLFSGLNGSQTLIHATAKLNMYYLDNYSMQRKVNTAEHELGHAMGLSHDDAETSVMQSQGSEYGIQETDVQHLKALYP</sequence>
<dbReference type="Proteomes" id="UP000051166">
    <property type="component" value="Unassembled WGS sequence"/>
</dbReference>
<evidence type="ECO:0000256" key="1">
    <source>
        <dbReference type="ARBA" id="ARBA00022670"/>
    </source>
</evidence>
<dbReference type="CDD" id="cd04268">
    <property type="entry name" value="ZnMc_MMP_like"/>
    <property type="match status" value="1"/>
</dbReference>
<dbReference type="OrthoDB" id="2148705at2"/>
<reference evidence="7 8" key="1">
    <citation type="journal article" date="2015" name="Genome Announc.">
        <title>Expanding the biotechnology potential of lactobacilli through comparative genomics of 213 strains and associated genera.</title>
        <authorList>
            <person name="Sun Z."/>
            <person name="Harris H.M."/>
            <person name="McCann A."/>
            <person name="Guo C."/>
            <person name="Argimon S."/>
            <person name="Zhang W."/>
            <person name="Yang X."/>
            <person name="Jeffery I.B."/>
            <person name="Cooney J.C."/>
            <person name="Kagawa T.F."/>
            <person name="Liu W."/>
            <person name="Song Y."/>
            <person name="Salvetti E."/>
            <person name="Wrobel A."/>
            <person name="Rasinkangas P."/>
            <person name="Parkhill J."/>
            <person name="Rea M.C."/>
            <person name="O'Sullivan O."/>
            <person name="Ritari J."/>
            <person name="Douillard F.P."/>
            <person name="Paul Ross R."/>
            <person name="Yang R."/>
            <person name="Briner A.E."/>
            <person name="Felis G.E."/>
            <person name="de Vos W.M."/>
            <person name="Barrangou R."/>
            <person name="Klaenhammer T.R."/>
            <person name="Caufield P.W."/>
            <person name="Cui Y."/>
            <person name="Zhang H."/>
            <person name="O'Toole P.W."/>
        </authorList>
    </citation>
    <scope>NUCLEOTIDE SEQUENCE [LARGE SCALE GENOMIC DNA]</scope>
    <source>
        <strain evidence="7 8">DSM 16230</strain>
    </source>
</reference>
<dbReference type="AlphaFoldDB" id="A0A0R1V5V4"/>
<feature type="region of interest" description="Disordered" evidence="5">
    <location>
        <begin position="51"/>
        <end position="94"/>
    </location>
</feature>
<feature type="domain" description="Peptidase M10 metallopeptidase" evidence="6">
    <location>
        <begin position="106"/>
        <end position="251"/>
    </location>
</feature>
<dbReference type="GO" id="GO:0006508">
    <property type="term" value="P:proteolysis"/>
    <property type="evidence" value="ECO:0007669"/>
    <property type="project" value="UniProtKB-KW"/>
</dbReference>
<evidence type="ECO:0000256" key="5">
    <source>
        <dbReference type="SAM" id="MobiDB-lite"/>
    </source>
</evidence>
<dbReference type="GO" id="GO:0031012">
    <property type="term" value="C:extracellular matrix"/>
    <property type="evidence" value="ECO:0007669"/>
    <property type="project" value="InterPro"/>
</dbReference>
<dbReference type="InterPro" id="IPR024079">
    <property type="entry name" value="MetalloPept_cat_dom_sf"/>
</dbReference>
<gene>
    <name evidence="7" type="ORF">FD50_GL001631</name>
</gene>
<keyword evidence="3" id="KW-0378">Hydrolase</keyword>
<keyword evidence="8" id="KW-1185">Reference proteome</keyword>
<dbReference type="PATRIC" id="fig|1423801.4.peg.1668"/>
<keyword evidence="4" id="KW-0862">Zinc</keyword>
<evidence type="ECO:0000259" key="6">
    <source>
        <dbReference type="Pfam" id="PF00413"/>
    </source>
</evidence>
<dbReference type="GO" id="GO:0004222">
    <property type="term" value="F:metalloendopeptidase activity"/>
    <property type="evidence" value="ECO:0007669"/>
    <property type="project" value="InterPro"/>
</dbReference>
<dbReference type="Gene3D" id="3.40.390.10">
    <property type="entry name" value="Collagenase (Catalytic Domain)"/>
    <property type="match status" value="1"/>
</dbReference>
<dbReference type="SUPFAM" id="SSF55486">
    <property type="entry name" value="Metalloproteases ('zincins'), catalytic domain"/>
    <property type="match status" value="1"/>
</dbReference>
<dbReference type="EMBL" id="AZFQ01000053">
    <property type="protein sequence ID" value="KRL97083.1"/>
    <property type="molecule type" value="Genomic_DNA"/>
</dbReference>
<keyword evidence="1" id="KW-0645">Protease</keyword>
<dbReference type="GO" id="GO:0008270">
    <property type="term" value="F:zinc ion binding"/>
    <property type="evidence" value="ECO:0007669"/>
    <property type="project" value="InterPro"/>
</dbReference>
<evidence type="ECO:0000256" key="2">
    <source>
        <dbReference type="ARBA" id="ARBA00022723"/>
    </source>
</evidence>
<evidence type="ECO:0000256" key="4">
    <source>
        <dbReference type="ARBA" id="ARBA00022833"/>
    </source>
</evidence>
<dbReference type="RefSeq" id="WP_054758000.1">
    <property type="nucleotide sequence ID" value="NZ_AZFQ01000053.1"/>
</dbReference>